<reference evidence="1 2" key="1">
    <citation type="submission" date="2019-10" db="EMBL/GenBank/DDBJ databases">
        <title>Genomic and transcriptomic insights into the perfect genentic adaptation of a filamentous nitrogen-fixing cyanobacterium to rice fields.</title>
        <authorList>
            <person name="Chen Z."/>
        </authorList>
    </citation>
    <scope>NUCLEOTIDE SEQUENCE [LARGE SCALE GENOMIC DNA]</scope>
    <source>
        <strain evidence="1">CCNUC1</strain>
    </source>
</reference>
<dbReference type="KEGG" id="nsh:GXM_09470"/>
<dbReference type="AlphaFoldDB" id="A0A5P8WIL3"/>
<evidence type="ECO:0000313" key="1">
    <source>
        <dbReference type="EMBL" id="QFS51976.1"/>
    </source>
</evidence>
<proteinExistence type="predicted"/>
<keyword evidence="2" id="KW-1185">Reference proteome</keyword>
<dbReference type="Proteomes" id="UP000326678">
    <property type="component" value="Chromosome Gxm2"/>
</dbReference>
<accession>A0A5P8WIL3</accession>
<name>A0A5P8WIL3_9NOSO</name>
<protein>
    <submittedName>
        <fullName evidence="1">Uncharacterized protein</fullName>
    </submittedName>
</protein>
<dbReference type="EMBL" id="CP045227">
    <property type="protein sequence ID" value="QFS51976.1"/>
    <property type="molecule type" value="Genomic_DNA"/>
</dbReference>
<evidence type="ECO:0000313" key="2">
    <source>
        <dbReference type="Proteomes" id="UP000326678"/>
    </source>
</evidence>
<gene>
    <name evidence="1" type="ORF">GXM_09470</name>
</gene>
<organism evidence="1 2">
    <name type="scientific">Nostoc sphaeroides CCNUC1</name>
    <dbReference type="NCBI Taxonomy" id="2653204"/>
    <lineage>
        <taxon>Bacteria</taxon>
        <taxon>Bacillati</taxon>
        <taxon>Cyanobacteriota</taxon>
        <taxon>Cyanophyceae</taxon>
        <taxon>Nostocales</taxon>
        <taxon>Nostocaceae</taxon>
        <taxon>Nostoc</taxon>
    </lineage>
</organism>
<sequence length="51" mass="5921">MDENQLSLIHVDCFSPREGIWLVETAEFTSIPSLPFRFSPREGIWLVETII</sequence>